<evidence type="ECO:0000313" key="2">
    <source>
        <dbReference type="EMBL" id="PEG33445.1"/>
    </source>
</evidence>
<dbReference type="EMBL" id="BLKS01000001">
    <property type="protein sequence ID" value="GFG51587.1"/>
    <property type="molecule type" value="Genomic_DNA"/>
</dbReference>
<reference evidence="2 3" key="1">
    <citation type="submission" date="2017-10" db="EMBL/GenBank/DDBJ databases">
        <title>The new phylogeny of genus Mycobacterium.</title>
        <authorList>
            <person name="Tortoli E."/>
            <person name="Trovato A."/>
            <person name="Cirillo D.M."/>
        </authorList>
    </citation>
    <scope>NUCLEOTIDE SEQUENCE [LARGE SCALE GENOMIC DNA]</scope>
    <source>
        <strain evidence="2 3">CCUG37673</strain>
    </source>
</reference>
<evidence type="ECO:0000313" key="4">
    <source>
        <dbReference type="Proteomes" id="UP000465302"/>
    </source>
</evidence>
<dbReference type="Proteomes" id="UP000220914">
    <property type="component" value="Unassembled WGS sequence"/>
</dbReference>
<dbReference type="AlphaFoldDB" id="A0A2A7MNY7"/>
<keyword evidence="3" id="KW-1185">Reference proteome</keyword>
<dbReference type="InterPro" id="IPR058915">
    <property type="entry name" value="AcrVA2-like"/>
</dbReference>
<comment type="caution">
    <text evidence="2">The sequence shown here is derived from an EMBL/GenBank/DDBJ whole genome shotgun (WGS) entry which is preliminary data.</text>
</comment>
<dbReference type="EMBL" id="PDCP01000113">
    <property type="protein sequence ID" value="PEG33445.1"/>
    <property type="molecule type" value="Genomic_DNA"/>
</dbReference>
<protein>
    <submittedName>
        <fullName evidence="2">Uncharacterized protein</fullName>
    </submittedName>
</protein>
<sequence length="352" mass="38672">MVSVAKKARDQRTKRRIKVDDAAAVIAAIQWWASRPPAANPGTQWAQDVAEMIFEKWSDSPVVLRVDDEFAGALMNANTDVELVPDWLTRFPFDAVAYSLATPLSLHDGQRMCRYLGMVVAGTVSKYQNLEGTGIAPTVGNLRLRAADGRGVLTGYTKIPTAQGVRCMWVYQEEGDPNPQLQSVTLPLRGDLAATTLADLVKAQIQGAHEAGNSSGEELPVLIPLSLSLLLYSAAGDPEIDWPPPEQISRPQQISRAEIGNLGWRTGASLRQYRRQAGERTGDVGIAGWRLPPHIRIAHWHRVRVAERDENGNVIGNRLGAEGVDWHYELRWYPPTPVNADNGVAPAVRDLN</sequence>
<accession>A0A2A7MNY7</accession>
<reference evidence="1" key="3">
    <citation type="submission" date="2020-02" db="EMBL/GenBank/DDBJ databases">
        <authorList>
            <person name="Matsumoto Y."/>
            <person name="Motooka D."/>
            <person name="Nakamura S."/>
        </authorList>
    </citation>
    <scope>NUCLEOTIDE SEQUENCE</scope>
    <source>
        <strain evidence="1">JCM 6377</strain>
    </source>
</reference>
<organism evidence="2 3">
    <name type="scientific">Mycolicibacterium agri</name>
    <name type="common">Mycobacterium agri</name>
    <dbReference type="NCBI Taxonomy" id="36811"/>
    <lineage>
        <taxon>Bacteria</taxon>
        <taxon>Bacillati</taxon>
        <taxon>Actinomycetota</taxon>
        <taxon>Actinomycetes</taxon>
        <taxon>Mycobacteriales</taxon>
        <taxon>Mycobacteriaceae</taxon>
        <taxon>Mycolicibacterium</taxon>
    </lineage>
</organism>
<reference evidence="1 4" key="2">
    <citation type="journal article" date="2019" name="Emerg. Microbes Infect.">
        <title>Comprehensive subspecies identification of 175 nontuberculous mycobacteria species based on 7547 genomic profiles.</title>
        <authorList>
            <person name="Matsumoto Y."/>
            <person name="Kinjo T."/>
            <person name="Motooka D."/>
            <person name="Nabeya D."/>
            <person name="Jung N."/>
            <person name="Uechi K."/>
            <person name="Horii T."/>
            <person name="Iida T."/>
            <person name="Fujita J."/>
            <person name="Nakamura S."/>
        </authorList>
    </citation>
    <scope>NUCLEOTIDE SEQUENCE [LARGE SCALE GENOMIC DNA]</scope>
    <source>
        <strain evidence="1 4">JCM 6377</strain>
    </source>
</reference>
<dbReference type="Pfam" id="PF26125">
    <property type="entry name" value="AcrVA2-like"/>
    <property type="match status" value="1"/>
</dbReference>
<dbReference type="Proteomes" id="UP000465302">
    <property type="component" value="Unassembled WGS sequence"/>
</dbReference>
<evidence type="ECO:0000313" key="1">
    <source>
        <dbReference type="EMBL" id="GFG51587.1"/>
    </source>
</evidence>
<proteinExistence type="predicted"/>
<gene>
    <name evidence="2" type="ORF">CQY20_30715</name>
    <name evidence="1" type="ORF">MAGR_30280</name>
</gene>
<name>A0A2A7MNY7_MYCAG</name>
<evidence type="ECO:0000313" key="3">
    <source>
        <dbReference type="Proteomes" id="UP000220914"/>
    </source>
</evidence>